<name>A0A1U7HR47_9CYAN</name>
<proteinExistence type="predicted"/>
<reference evidence="1 2" key="1">
    <citation type="submission" date="2016-11" db="EMBL/GenBank/DDBJ databases">
        <title>Draft Genome Sequences of Nine Cyanobacterial Strains from Diverse Habitats.</title>
        <authorList>
            <person name="Zhu T."/>
            <person name="Hou S."/>
            <person name="Lu X."/>
            <person name="Hess W.R."/>
        </authorList>
    </citation>
    <scope>NUCLEOTIDE SEQUENCE [LARGE SCALE GENOMIC DNA]</scope>
    <source>
        <strain evidence="1 2">NIES-593</strain>
    </source>
</reference>
<dbReference type="AlphaFoldDB" id="A0A1U7HR47"/>
<dbReference type="RefSeq" id="WP_073598171.1">
    <property type="nucleotide sequence ID" value="NZ_MRCB01000002.1"/>
</dbReference>
<protein>
    <submittedName>
        <fullName evidence="1">Uncharacterized protein</fullName>
    </submittedName>
</protein>
<comment type="caution">
    <text evidence="1">The sequence shown here is derived from an EMBL/GenBank/DDBJ whole genome shotgun (WGS) entry which is preliminary data.</text>
</comment>
<evidence type="ECO:0000313" key="2">
    <source>
        <dbReference type="Proteomes" id="UP000186868"/>
    </source>
</evidence>
<accession>A0A1U7HR47</accession>
<dbReference type="EMBL" id="MRCB01000002">
    <property type="protein sequence ID" value="OKH26062.1"/>
    <property type="molecule type" value="Genomic_DNA"/>
</dbReference>
<keyword evidence="2" id="KW-1185">Reference proteome</keyword>
<gene>
    <name evidence="1" type="ORF">NIES593_03010</name>
</gene>
<dbReference type="Proteomes" id="UP000186868">
    <property type="component" value="Unassembled WGS sequence"/>
</dbReference>
<sequence>MPLPSDLLNETVRQLENHEESLRIKKVIFCLCKKYWENMLDILNTFSLGDLIEELISAYPTLDRFKEALVELVKTLNRPNIYTEVAKVIFARISRLYKYLEDEPQTAIIASSTSSEILNLVASKLQNHQEQARIKKVIYSVCRKRWENDIQIIDSYSLSSLIRELMQHYPTKDELQRALIKLVQNINKQNLYLAIANIIVNQLGGLYNNKQNLNTLKEETATQIVNAQFVQVSNFNSISNPVEPQQPIPQNFGTSVIDLSVEQASEVQPQSERSQQPQKTLNLFELRLEIMQYTNPLRAKVLLFSILYQSWDKNNQDWAMLRSYTLDDLLKELIQSAKSLTDTESKLFAAARILTDFETNMQTASTIIEAIKPHLTNN</sequence>
<dbReference type="STRING" id="1921803.NIES593_03010"/>
<organism evidence="1 2">
    <name type="scientific">Hydrococcus rivularis NIES-593</name>
    <dbReference type="NCBI Taxonomy" id="1921803"/>
    <lineage>
        <taxon>Bacteria</taxon>
        <taxon>Bacillati</taxon>
        <taxon>Cyanobacteriota</taxon>
        <taxon>Cyanophyceae</taxon>
        <taxon>Pleurocapsales</taxon>
        <taxon>Hydrococcaceae</taxon>
        <taxon>Hydrococcus</taxon>
    </lineage>
</organism>
<evidence type="ECO:0000313" key="1">
    <source>
        <dbReference type="EMBL" id="OKH26062.1"/>
    </source>
</evidence>
<dbReference type="OrthoDB" id="490422at2"/>